<evidence type="ECO:0000259" key="1">
    <source>
        <dbReference type="PROSITE" id="PS51094"/>
    </source>
</evidence>
<feature type="domain" description="PTS EIIA type-2" evidence="1">
    <location>
        <begin position="6"/>
        <end position="148"/>
    </location>
</feature>
<sequence length="148" mass="16383">MSELAKILFEKQIFLDVQASDVNSLFRLASSNFSSQSHLNEDLIFNCLQDREKLGSTGLGLGVAIPHGRVKGLKNPLISFYRLEKGIDYGSSDSEPVDISIFLLVPEVATQLHLELLSEIAQTLADKNKREVLRCGQLPNEILDALTI</sequence>
<gene>
    <name evidence="2" type="ORF">SAMN06296008_11013</name>
</gene>
<keyword evidence="3" id="KW-1185">Reference proteome</keyword>
<dbReference type="GO" id="GO:0030295">
    <property type="term" value="F:protein kinase activator activity"/>
    <property type="evidence" value="ECO:0007669"/>
    <property type="project" value="TreeGrafter"/>
</dbReference>
<dbReference type="STRING" id="1938817.SAMN06296008_11013"/>
<dbReference type="AlphaFoldDB" id="A0A1W2ARN6"/>
<dbReference type="InterPro" id="IPR016152">
    <property type="entry name" value="PTrfase/Anion_transptr"/>
</dbReference>
<dbReference type="PANTHER" id="PTHR47738:SF1">
    <property type="entry name" value="NITROGEN REGULATORY PROTEIN"/>
    <property type="match status" value="1"/>
</dbReference>
<evidence type="ECO:0000313" key="2">
    <source>
        <dbReference type="EMBL" id="SMC62868.1"/>
    </source>
</evidence>
<dbReference type="InterPro" id="IPR051541">
    <property type="entry name" value="PTS_SugarTrans_NitroReg"/>
</dbReference>
<dbReference type="RefSeq" id="WP_084283929.1">
    <property type="nucleotide sequence ID" value="NZ_FWXJ01000010.1"/>
</dbReference>
<proteinExistence type="predicted"/>
<dbReference type="OrthoDB" id="95460at2"/>
<protein>
    <submittedName>
        <fullName evidence="2">PTS IIA-like nitrogen-regulatory protein PtsN</fullName>
    </submittedName>
</protein>
<dbReference type="PROSITE" id="PS51094">
    <property type="entry name" value="PTS_EIIA_TYPE_2"/>
    <property type="match status" value="1"/>
</dbReference>
<reference evidence="2 3" key="1">
    <citation type="submission" date="2017-04" db="EMBL/GenBank/DDBJ databases">
        <authorList>
            <person name="Afonso C.L."/>
            <person name="Miller P.J."/>
            <person name="Scott M.A."/>
            <person name="Spackman E."/>
            <person name="Goraichik I."/>
            <person name="Dimitrov K.M."/>
            <person name="Suarez D.L."/>
            <person name="Swayne D.E."/>
        </authorList>
    </citation>
    <scope>NUCLEOTIDE SEQUENCE [LARGE SCALE GENOMIC DNA]</scope>
    <source>
        <strain evidence="2 3">VK13</strain>
    </source>
</reference>
<dbReference type="Pfam" id="PF00359">
    <property type="entry name" value="PTS_EIIA_2"/>
    <property type="match status" value="1"/>
</dbReference>
<organism evidence="2 3">
    <name type="scientific">Polynucleobacter kasalickyi</name>
    <dbReference type="NCBI Taxonomy" id="1938817"/>
    <lineage>
        <taxon>Bacteria</taxon>
        <taxon>Pseudomonadati</taxon>
        <taxon>Pseudomonadota</taxon>
        <taxon>Betaproteobacteria</taxon>
        <taxon>Burkholderiales</taxon>
        <taxon>Burkholderiaceae</taxon>
        <taxon>Polynucleobacter</taxon>
    </lineage>
</organism>
<dbReference type="PROSITE" id="PS00372">
    <property type="entry name" value="PTS_EIIA_TYPE_2_HIS"/>
    <property type="match status" value="1"/>
</dbReference>
<dbReference type="InterPro" id="IPR002178">
    <property type="entry name" value="PTS_EIIA_type-2_dom"/>
</dbReference>
<dbReference type="Proteomes" id="UP000192708">
    <property type="component" value="Unassembled WGS sequence"/>
</dbReference>
<dbReference type="CDD" id="cd00211">
    <property type="entry name" value="PTS_IIA_fru"/>
    <property type="match status" value="1"/>
</dbReference>
<dbReference type="SUPFAM" id="SSF55804">
    <property type="entry name" value="Phoshotransferase/anion transport protein"/>
    <property type="match status" value="1"/>
</dbReference>
<dbReference type="PANTHER" id="PTHR47738">
    <property type="entry name" value="PTS SYSTEM FRUCTOSE-LIKE EIIA COMPONENT-RELATED"/>
    <property type="match status" value="1"/>
</dbReference>
<dbReference type="Gene3D" id="3.40.930.10">
    <property type="entry name" value="Mannitol-specific EII, Chain A"/>
    <property type="match status" value="1"/>
</dbReference>
<evidence type="ECO:0000313" key="3">
    <source>
        <dbReference type="Proteomes" id="UP000192708"/>
    </source>
</evidence>
<dbReference type="EMBL" id="FWXJ01000010">
    <property type="protein sequence ID" value="SMC62868.1"/>
    <property type="molecule type" value="Genomic_DNA"/>
</dbReference>
<name>A0A1W2ARN6_9BURK</name>
<accession>A0A1W2ARN6</accession>